<evidence type="ECO:0000256" key="2">
    <source>
        <dbReference type="ARBA" id="ARBA00022741"/>
    </source>
</evidence>
<evidence type="ECO:0000313" key="8">
    <source>
        <dbReference type="Proteomes" id="UP000659388"/>
    </source>
</evidence>
<protein>
    <submittedName>
        <fullName evidence="7">HSP90 family protein</fullName>
    </submittedName>
</protein>
<name>A0A937K2N3_9BACT</name>
<dbReference type="Gene3D" id="3.30.565.10">
    <property type="entry name" value="Histidine kinase-like ATPase, C-terminal domain"/>
    <property type="match status" value="1"/>
</dbReference>
<feature type="domain" description="Histidine kinase/HSP90-like ATPase" evidence="6">
    <location>
        <begin position="23"/>
        <end position="168"/>
    </location>
</feature>
<feature type="binding site" evidence="5">
    <location>
        <position position="34"/>
    </location>
    <ligand>
        <name>ATP</name>
        <dbReference type="ChEBI" id="CHEBI:30616"/>
    </ligand>
</feature>
<dbReference type="PRINTS" id="PR00775">
    <property type="entry name" value="HEATSHOCK90"/>
</dbReference>
<dbReference type="Pfam" id="PF13589">
    <property type="entry name" value="HATPase_c_3"/>
    <property type="match status" value="1"/>
</dbReference>
<keyword evidence="2 5" id="KW-0547">Nucleotide-binding</keyword>
<feature type="binding site" evidence="5">
    <location>
        <position position="69"/>
    </location>
    <ligand>
        <name>ATP</name>
        <dbReference type="ChEBI" id="CHEBI:30616"/>
    </ligand>
</feature>
<dbReference type="SUPFAM" id="SSF54211">
    <property type="entry name" value="Ribosomal protein S5 domain 2-like"/>
    <property type="match status" value="1"/>
</dbReference>
<dbReference type="GO" id="GO:0140662">
    <property type="term" value="F:ATP-dependent protein folding chaperone"/>
    <property type="evidence" value="ECO:0007669"/>
    <property type="project" value="InterPro"/>
</dbReference>
<dbReference type="GO" id="GO:0016887">
    <property type="term" value="F:ATP hydrolysis activity"/>
    <property type="evidence" value="ECO:0007669"/>
    <property type="project" value="InterPro"/>
</dbReference>
<dbReference type="InterPro" id="IPR020575">
    <property type="entry name" value="Hsp90_N"/>
</dbReference>
<dbReference type="PIRSF" id="PIRSF002583">
    <property type="entry name" value="Hsp90"/>
    <property type="match status" value="1"/>
</dbReference>
<dbReference type="SMART" id="SM00387">
    <property type="entry name" value="HATPase_c"/>
    <property type="match status" value="1"/>
</dbReference>
<dbReference type="NCBIfam" id="NF010683">
    <property type="entry name" value="PRK14083.1"/>
    <property type="match status" value="1"/>
</dbReference>
<evidence type="ECO:0000256" key="4">
    <source>
        <dbReference type="ARBA" id="ARBA00023186"/>
    </source>
</evidence>
<dbReference type="EMBL" id="JAESIY010000013">
    <property type="protein sequence ID" value="MBL3658555.1"/>
    <property type="molecule type" value="Genomic_DNA"/>
</dbReference>
<keyword evidence="3 5" id="KW-0067">ATP-binding</keyword>
<keyword evidence="4" id="KW-0143">Chaperone</keyword>
<gene>
    <name evidence="7" type="ORF">JL102_20550</name>
</gene>
<feature type="binding site" evidence="5">
    <location>
        <position position="158"/>
    </location>
    <ligand>
        <name>ATP</name>
        <dbReference type="ChEBI" id="CHEBI:30616"/>
    </ligand>
</feature>
<comment type="similarity">
    <text evidence="1">Belongs to the heat shock protein 90 family.</text>
</comment>
<dbReference type="GO" id="GO:0005524">
    <property type="term" value="F:ATP binding"/>
    <property type="evidence" value="ECO:0007669"/>
    <property type="project" value="UniProtKB-KW"/>
</dbReference>
<dbReference type="PANTHER" id="PTHR11528">
    <property type="entry name" value="HEAT SHOCK PROTEIN 90 FAMILY MEMBER"/>
    <property type="match status" value="1"/>
</dbReference>
<evidence type="ECO:0000313" key="7">
    <source>
        <dbReference type="EMBL" id="MBL3658555.1"/>
    </source>
</evidence>
<reference evidence="7" key="1">
    <citation type="submission" date="2021-01" db="EMBL/GenBank/DDBJ databases">
        <title>Fulvivirga kasyanovii gen. nov., sp nov., a novel member of the phylum Bacteroidetes isolated from seawater in a mussel farm.</title>
        <authorList>
            <person name="Zhao L.-H."/>
            <person name="Wang Z.-J."/>
        </authorList>
    </citation>
    <scope>NUCLEOTIDE SEQUENCE</scope>
    <source>
        <strain evidence="7">2943</strain>
    </source>
</reference>
<accession>A0A937K2N3</accession>
<evidence type="ECO:0000256" key="3">
    <source>
        <dbReference type="ARBA" id="ARBA00022840"/>
    </source>
</evidence>
<dbReference type="AlphaFoldDB" id="A0A937K2N3"/>
<dbReference type="InterPro" id="IPR003594">
    <property type="entry name" value="HATPase_dom"/>
</dbReference>
<dbReference type="InterPro" id="IPR001404">
    <property type="entry name" value="Hsp90_fam"/>
</dbReference>
<proteinExistence type="inferred from homology"/>
<dbReference type="RefSeq" id="WP_202246348.1">
    <property type="nucleotide sequence ID" value="NZ_JAESIY010000013.1"/>
</dbReference>
<dbReference type="InterPro" id="IPR020568">
    <property type="entry name" value="Ribosomal_Su5_D2-typ_SF"/>
</dbReference>
<organism evidence="7 8">
    <name type="scientific">Fulvivirga sediminis</name>
    <dbReference type="NCBI Taxonomy" id="2803949"/>
    <lineage>
        <taxon>Bacteria</taxon>
        <taxon>Pseudomonadati</taxon>
        <taxon>Bacteroidota</taxon>
        <taxon>Cytophagia</taxon>
        <taxon>Cytophagales</taxon>
        <taxon>Fulvivirgaceae</taxon>
        <taxon>Fulvivirga</taxon>
    </lineage>
</organism>
<dbReference type="InterPro" id="IPR036890">
    <property type="entry name" value="HATPase_C_sf"/>
</dbReference>
<dbReference type="Proteomes" id="UP000659388">
    <property type="component" value="Unassembled WGS sequence"/>
</dbReference>
<comment type="caution">
    <text evidence="7">The sequence shown here is derived from an EMBL/GenBank/DDBJ whole genome shotgun (WGS) entry which is preliminary data.</text>
</comment>
<dbReference type="GO" id="GO:0051082">
    <property type="term" value="F:unfolded protein binding"/>
    <property type="evidence" value="ECO:0007669"/>
    <property type="project" value="InterPro"/>
</dbReference>
<dbReference type="Gene3D" id="3.30.230.80">
    <property type="match status" value="1"/>
</dbReference>
<evidence type="ECO:0000259" key="6">
    <source>
        <dbReference type="SMART" id="SM00387"/>
    </source>
</evidence>
<sequence length="589" mass="66965">MESIFQVNLSGLLKVLSDNLYSHKEVFIRELLQNAVDAISARKKEGTFKEFIEVELFDRGDDQVLKVRDNGIGLNQEEVTEFLSRIGSSSKSQDALRRRSEDYIGQFGIGLLSCFMVTDEINVITKSLKAEEVVIWNGRVDGTYSTEVSEEIPQEVGTTVTLKMKDDLRMTPDQLVGLLKLYGEFLGIPIEVFINGERRETIFNSFPWNNGGPQGDNVLNFGREAFNEHFSNYIPLTDSTGKTKGIGYIFPRPTGVATSQHNHVYIKNMLIATNNKDLLPEWAFFVRAVVNSSNLAPTASREDLYKDKAFYEVREELGASIIEYLIGLSQSSPKSLENIISIHNQALKSTALGNLDFFNFISDWFIFPTSEGPLSLEKIKKRGKTIAYVPDIDDFRQIVPIARAQNRLIINAGYIYDADILHLASGQDRDHVYQRIDAEHFGNILKPLDIDVYDKAQERLMKLQDYLLNYDCELEIKQFEPGNIPAIYNLSNKKLMDRDVGRIQDESNDLWAGITGAIYEPSASFNSKLYLNYNNPIVKKLLEKAHEGMEEALIQSLYFNAMLMGHYPLNQQELEGMNNNLIYILNKTY</sequence>
<dbReference type="Pfam" id="PF00183">
    <property type="entry name" value="HSP90"/>
    <property type="match status" value="1"/>
</dbReference>
<feature type="binding site" evidence="5">
    <location>
        <position position="30"/>
    </location>
    <ligand>
        <name>ATP</name>
        <dbReference type="ChEBI" id="CHEBI:30616"/>
    </ligand>
</feature>
<keyword evidence="8" id="KW-1185">Reference proteome</keyword>
<dbReference type="SUPFAM" id="SSF55874">
    <property type="entry name" value="ATPase domain of HSP90 chaperone/DNA topoisomerase II/histidine kinase"/>
    <property type="match status" value="1"/>
</dbReference>
<evidence type="ECO:0000256" key="1">
    <source>
        <dbReference type="ARBA" id="ARBA00008239"/>
    </source>
</evidence>
<evidence type="ECO:0000256" key="5">
    <source>
        <dbReference type="PIRSR" id="PIRSR002583-1"/>
    </source>
</evidence>